<dbReference type="AlphaFoldDB" id="A0AAN6UHB3"/>
<proteinExistence type="predicted"/>
<evidence type="ECO:0000256" key="1">
    <source>
        <dbReference type="SAM" id="SignalP"/>
    </source>
</evidence>
<gene>
    <name evidence="2" type="ORF">BT67DRAFT_444454</name>
</gene>
<accession>A0AAN6UHB3</accession>
<comment type="caution">
    <text evidence="2">The sequence shown here is derived from an EMBL/GenBank/DDBJ whole genome shotgun (WGS) entry which is preliminary data.</text>
</comment>
<organism evidence="2 3">
    <name type="scientific">Trichocladium antarcticum</name>
    <dbReference type="NCBI Taxonomy" id="1450529"/>
    <lineage>
        <taxon>Eukaryota</taxon>
        <taxon>Fungi</taxon>
        <taxon>Dikarya</taxon>
        <taxon>Ascomycota</taxon>
        <taxon>Pezizomycotina</taxon>
        <taxon>Sordariomycetes</taxon>
        <taxon>Sordariomycetidae</taxon>
        <taxon>Sordariales</taxon>
        <taxon>Chaetomiaceae</taxon>
        <taxon>Trichocladium</taxon>
    </lineage>
</organism>
<dbReference type="Proteomes" id="UP001304895">
    <property type="component" value="Unassembled WGS sequence"/>
</dbReference>
<evidence type="ECO:0000313" key="3">
    <source>
        <dbReference type="Proteomes" id="UP001304895"/>
    </source>
</evidence>
<keyword evidence="3" id="KW-1185">Reference proteome</keyword>
<dbReference type="EMBL" id="MU853422">
    <property type="protein sequence ID" value="KAK4131656.1"/>
    <property type="molecule type" value="Genomic_DNA"/>
</dbReference>
<name>A0AAN6UHB3_9PEZI</name>
<feature type="chain" id="PRO_5042988741" evidence="1">
    <location>
        <begin position="22"/>
        <end position="91"/>
    </location>
</feature>
<feature type="signal peptide" evidence="1">
    <location>
        <begin position="1"/>
        <end position="21"/>
    </location>
</feature>
<sequence length="91" mass="10177">MAFKQALARILLLPVAEFTYSEILDGLPTENSFLKFHLHKEGNPVFELNHTSLCAGVIQKTRRSRDSFDPLSLTFSPTLLSPFGQTNPGTR</sequence>
<protein>
    <submittedName>
        <fullName evidence="2">Uncharacterized protein</fullName>
    </submittedName>
</protein>
<reference evidence="2" key="1">
    <citation type="journal article" date="2023" name="Mol. Phylogenet. Evol.">
        <title>Genome-scale phylogeny and comparative genomics of the fungal order Sordariales.</title>
        <authorList>
            <person name="Hensen N."/>
            <person name="Bonometti L."/>
            <person name="Westerberg I."/>
            <person name="Brannstrom I.O."/>
            <person name="Guillou S."/>
            <person name="Cros-Aarteil S."/>
            <person name="Calhoun S."/>
            <person name="Haridas S."/>
            <person name="Kuo A."/>
            <person name="Mondo S."/>
            <person name="Pangilinan J."/>
            <person name="Riley R."/>
            <person name="LaButti K."/>
            <person name="Andreopoulos B."/>
            <person name="Lipzen A."/>
            <person name="Chen C."/>
            <person name="Yan M."/>
            <person name="Daum C."/>
            <person name="Ng V."/>
            <person name="Clum A."/>
            <person name="Steindorff A."/>
            <person name="Ohm R.A."/>
            <person name="Martin F."/>
            <person name="Silar P."/>
            <person name="Natvig D.O."/>
            <person name="Lalanne C."/>
            <person name="Gautier V."/>
            <person name="Ament-Velasquez S.L."/>
            <person name="Kruys A."/>
            <person name="Hutchinson M.I."/>
            <person name="Powell A.J."/>
            <person name="Barry K."/>
            <person name="Miller A.N."/>
            <person name="Grigoriev I.V."/>
            <person name="Debuchy R."/>
            <person name="Gladieux P."/>
            <person name="Hiltunen Thoren M."/>
            <person name="Johannesson H."/>
        </authorList>
    </citation>
    <scope>NUCLEOTIDE SEQUENCE</scope>
    <source>
        <strain evidence="2">CBS 123565</strain>
    </source>
</reference>
<reference evidence="2" key="2">
    <citation type="submission" date="2023-05" db="EMBL/GenBank/DDBJ databases">
        <authorList>
            <consortium name="Lawrence Berkeley National Laboratory"/>
            <person name="Steindorff A."/>
            <person name="Hensen N."/>
            <person name="Bonometti L."/>
            <person name="Westerberg I."/>
            <person name="Brannstrom I.O."/>
            <person name="Guillou S."/>
            <person name="Cros-Aarteil S."/>
            <person name="Calhoun S."/>
            <person name="Haridas S."/>
            <person name="Kuo A."/>
            <person name="Mondo S."/>
            <person name="Pangilinan J."/>
            <person name="Riley R."/>
            <person name="Labutti K."/>
            <person name="Andreopoulos B."/>
            <person name="Lipzen A."/>
            <person name="Chen C."/>
            <person name="Yanf M."/>
            <person name="Daum C."/>
            <person name="Ng V."/>
            <person name="Clum A."/>
            <person name="Ohm R."/>
            <person name="Martin F."/>
            <person name="Silar P."/>
            <person name="Natvig D."/>
            <person name="Lalanne C."/>
            <person name="Gautier V."/>
            <person name="Ament-Velasquez S.L."/>
            <person name="Kruys A."/>
            <person name="Hutchinson M.I."/>
            <person name="Powell A.J."/>
            <person name="Barry K."/>
            <person name="Miller A.N."/>
            <person name="Grigoriev I.V."/>
            <person name="Debuchy R."/>
            <person name="Gladieux P."/>
            <person name="Thoren M.H."/>
            <person name="Johannesson H."/>
        </authorList>
    </citation>
    <scope>NUCLEOTIDE SEQUENCE</scope>
    <source>
        <strain evidence="2">CBS 123565</strain>
    </source>
</reference>
<evidence type="ECO:0000313" key="2">
    <source>
        <dbReference type="EMBL" id="KAK4131656.1"/>
    </source>
</evidence>
<keyword evidence="1" id="KW-0732">Signal</keyword>